<gene>
    <name evidence="3" type="ORF">MoryE10_01510</name>
</gene>
<organism evidence="3 4">
    <name type="scientific">Methylogaea oryzae</name>
    <dbReference type="NCBI Taxonomy" id="1295382"/>
    <lineage>
        <taxon>Bacteria</taxon>
        <taxon>Pseudomonadati</taxon>
        <taxon>Pseudomonadota</taxon>
        <taxon>Gammaproteobacteria</taxon>
        <taxon>Methylococcales</taxon>
        <taxon>Methylococcaceae</taxon>
        <taxon>Methylogaea</taxon>
    </lineage>
</organism>
<evidence type="ECO:0000313" key="3">
    <source>
        <dbReference type="EMBL" id="BBL69545.1"/>
    </source>
</evidence>
<protein>
    <recommendedName>
        <fullName evidence="5">Spermidine synthase</fullName>
    </recommendedName>
</protein>
<feature type="transmembrane region" description="Helical" evidence="2">
    <location>
        <begin position="360"/>
        <end position="383"/>
    </location>
</feature>
<evidence type="ECO:0000313" key="4">
    <source>
        <dbReference type="Proteomes" id="UP000824988"/>
    </source>
</evidence>
<dbReference type="PANTHER" id="PTHR43317">
    <property type="entry name" value="THERMOSPERMINE SYNTHASE ACAULIS5"/>
    <property type="match status" value="1"/>
</dbReference>
<evidence type="ECO:0000256" key="2">
    <source>
        <dbReference type="SAM" id="Phobius"/>
    </source>
</evidence>
<feature type="transmembrane region" description="Helical" evidence="2">
    <location>
        <begin position="73"/>
        <end position="91"/>
    </location>
</feature>
<evidence type="ECO:0008006" key="5">
    <source>
        <dbReference type="Google" id="ProtNLM"/>
    </source>
</evidence>
<proteinExistence type="predicted"/>
<dbReference type="EMBL" id="AP019782">
    <property type="protein sequence ID" value="BBL69545.1"/>
    <property type="molecule type" value="Genomic_DNA"/>
</dbReference>
<dbReference type="RefSeq" id="WP_221047916.1">
    <property type="nucleotide sequence ID" value="NZ_AP019782.1"/>
</dbReference>
<keyword evidence="4" id="KW-1185">Reference proteome</keyword>
<sequence>MVGGTIRPVAGLYFLSGAGALLYEVCWMRALGLLFGAGSQAAAVTLTAFFLGLAAGSAYWSAPAGRAIRPLRLYGGLELVAALSACLYFVLPDAYRLLYPWLFERWQADFAWLLTAKFCLALAGLFPSAFCMGGTLPALSRVAAGRGLSPLYGVNTLGAALGAAAAGFFLPGWIGYDASYVVAVALIGAAGALALLLPQPPVAISSPSVPASRRSSWGTPLLALWSGLATLALQVLWTRMFAQVLQNSVYTFAAVLVVFLSCLAGGAALAHGLGRLRRPARPDLFLLLCLSGLAVAATPSLFLRATDGLRYAGAGLDWAEYLLEVLWLVARVIGLPLLCLGAVFPLLLDALRRDGGLAAAVGRAAAANTAGSIAGAALAGFALLPWLGLWGSIQAIAAVYLAAALVLAWRQGLKGRLWQPALLLILVFTVLDVSPSPSLRLEADEHLLWLKEDGAATVAVVQKDDGQRRIKVNNHYTLGGTCSRFQEALLGYLPVRLHPRPERVFFLGLGTGISAGGALPAGAGSVAVAELLPAAVEAAREFFGDYQHGLFRSAAARVVPEDGRNLLAASAGRYDVIVGDLFVPWEVGAGSLYSLEHFQTVRRRLRDDGWFMQWLPAYQLTPETFATVVRTLQQAFPDVSLWRGDFSVRRPVLGLLARTGPAPLPAEAAVREKPELFGQMDAVPLAARLVAGDAALRDLYRDAPVNRDDFPVVEREAPVMQRRQKTGQVRMLVGNDLLALLDRLAGATEAAAALLPPATRNWPAAGYRLHRARLLSADGYLSAAEAELVRYRGLVGSE</sequence>
<feature type="transmembrane region" description="Helical" evidence="2">
    <location>
        <begin position="325"/>
        <end position="348"/>
    </location>
</feature>
<feature type="transmembrane region" description="Helical" evidence="2">
    <location>
        <begin position="217"/>
        <end position="237"/>
    </location>
</feature>
<accession>A0A8D4VKQ7</accession>
<feature type="transmembrane region" description="Helical" evidence="2">
    <location>
        <begin position="284"/>
        <end position="305"/>
    </location>
</feature>
<dbReference type="GO" id="GO:0006596">
    <property type="term" value="P:polyamine biosynthetic process"/>
    <property type="evidence" value="ECO:0007669"/>
    <property type="project" value="UniProtKB-KW"/>
</dbReference>
<dbReference type="NCBIfam" id="NF037959">
    <property type="entry name" value="MFS_SpdSyn"/>
    <property type="match status" value="1"/>
</dbReference>
<feature type="transmembrane region" description="Helical" evidence="2">
    <location>
        <begin position="151"/>
        <end position="174"/>
    </location>
</feature>
<dbReference type="Proteomes" id="UP000824988">
    <property type="component" value="Chromosome"/>
</dbReference>
<reference evidence="3" key="1">
    <citation type="submission" date="2019-06" db="EMBL/GenBank/DDBJ databases">
        <title>Complete genome sequence of Methylogaea oryzae strain JCM16910.</title>
        <authorList>
            <person name="Asakawa S."/>
        </authorList>
    </citation>
    <scope>NUCLEOTIDE SEQUENCE</scope>
    <source>
        <strain evidence="3">E10</strain>
    </source>
</reference>
<dbReference type="KEGG" id="moz:MoryE10_01510"/>
<feature type="transmembrane region" description="Helical" evidence="2">
    <location>
        <begin position="249"/>
        <end position="272"/>
    </location>
</feature>
<feature type="transmembrane region" description="Helical" evidence="2">
    <location>
        <begin position="389"/>
        <end position="409"/>
    </location>
</feature>
<feature type="transmembrane region" description="Helical" evidence="2">
    <location>
        <begin position="111"/>
        <end position="139"/>
    </location>
</feature>
<name>A0A8D4VKQ7_9GAMM</name>
<dbReference type="PANTHER" id="PTHR43317:SF3">
    <property type="entry name" value="BLR2883 PROTEIN"/>
    <property type="match status" value="1"/>
</dbReference>
<feature type="transmembrane region" description="Helical" evidence="2">
    <location>
        <begin position="180"/>
        <end position="197"/>
    </location>
</feature>
<dbReference type="Pfam" id="PF01564">
    <property type="entry name" value="Spermine_synth"/>
    <property type="match status" value="1"/>
</dbReference>
<feature type="transmembrane region" description="Helical" evidence="2">
    <location>
        <begin position="41"/>
        <end position="61"/>
    </location>
</feature>
<keyword evidence="1" id="KW-0620">Polyamine biosynthesis</keyword>
<feature type="transmembrane region" description="Helical" evidence="2">
    <location>
        <begin position="12"/>
        <end position="35"/>
    </location>
</feature>
<dbReference type="AlphaFoldDB" id="A0A8D4VKQ7"/>
<keyword evidence="2" id="KW-0812">Transmembrane</keyword>
<keyword evidence="2" id="KW-1133">Transmembrane helix</keyword>
<keyword evidence="2" id="KW-0472">Membrane</keyword>
<evidence type="ECO:0000256" key="1">
    <source>
        <dbReference type="ARBA" id="ARBA00023115"/>
    </source>
</evidence>